<dbReference type="GO" id="GO:0031071">
    <property type="term" value="F:cysteine desulfurase activity"/>
    <property type="evidence" value="ECO:0007669"/>
    <property type="project" value="UniProtKB-UniRule"/>
</dbReference>
<keyword evidence="11" id="KW-1185">Reference proteome</keyword>
<comment type="cofactor">
    <cofactor evidence="1 7">
        <name>pyridoxal 5'-phosphate</name>
        <dbReference type="ChEBI" id="CHEBI:597326"/>
    </cofactor>
</comment>
<evidence type="ECO:0000256" key="2">
    <source>
        <dbReference type="ARBA" id="ARBA00002824"/>
    </source>
</evidence>
<comment type="caution">
    <text evidence="10">The sequence shown here is derived from an EMBL/GenBank/DDBJ whole genome shotgun (WGS) entry which is preliminary data.</text>
</comment>
<dbReference type="InterPro" id="IPR015422">
    <property type="entry name" value="PyrdxlP-dep_Trfase_small"/>
</dbReference>
<dbReference type="InterPro" id="IPR000192">
    <property type="entry name" value="Aminotrans_V_dom"/>
</dbReference>
<dbReference type="Proteomes" id="UP000228740">
    <property type="component" value="Unassembled WGS sequence"/>
</dbReference>
<keyword evidence="10" id="KW-0456">Lyase</keyword>
<evidence type="ECO:0000256" key="4">
    <source>
        <dbReference type="ARBA" id="ARBA00022679"/>
    </source>
</evidence>
<proteinExistence type="inferred from homology"/>
<dbReference type="SUPFAM" id="SSF53383">
    <property type="entry name" value="PLP-dependent transferases"/>
    <property type="match status" value="1"/>
</dbReference>
<evidence type="ECO:0000256" key="7">
    <source>
        <dbReference type="RuleBase" id="RU004504"/>
    </source>
</evidence>
<dbReference type="InterPro" id="IPR015424">
    <property type="entry name" value="PyrdxlP-dep_Trfase"/>
</dbReference>
<keyword evidence="5 8" id="KW-0663">Pyridoxal phosphate</keyword>
<evidence type="ECO:0000259" key="9">
    <source>
        <dbReference type="Pfam" id="PF00266"/>
    </source>
</evidence>
<gene>
    <name evidence="10" type="ORF">CLV73_2748</name>
</gene>
<comment type="similarity">
    <text evidence="3 8">Belongs to the class-V pyridoxal-phosphate-dependent aminotransferase family. Csd subfamily.</text>
</comment>
<dbReference type="CDD" id="cd06453">
    <property type="entry name" value="SufS_like"/>
    <property type="match status" value="1"/>
</dbReference>
<dbReference type="PIRSF" id="PIRSF005572">
    <property type="entry name" value="NifS"/>
    <property type="match status" value="1"/>
</dbReference>
<evidence type="ECO:0000256" key="8">
    <source>
        <dbReference type="RuleBase" id="RU004506"/>
    </source>
</evidence>
<evidence type="ECO:0000256" key="6">
    <source>
        <dbReference type="ARBA" id="ARBA00050776"/>
    </source>
</evidence>
<dbReference type="NCBIfam" id="TIGR01979">
    <property type="entry name" value="sufS"/>
    <property type="match status" value="1"/>
</dbReference>
<dbReference type="PANTHER" id="PTHR43586:SF8">
    <property type="entry name" value="CYSTEINE DESULFURASE 1, CHLOROPLASTIC"/>
    <property type="match status" value="1"/>
</dbReference>
<dbReference type="GO" id="GO:0030170">
    <property type="term" value="F:pyridoxal phosphate binding"/>
    <property type="evidence" value="ECO:0007669"/>
    <property type="project" value="UniProtKB-UniRule"/>
</dbReference>
<dbReference type="GO" id="GO:0016829">
    <property type="term" value="F:lyase activity"/>
    <property type="evidence" value="ECO:0007669"/>
    <property type="project" value="UniProtKB-KW"/>
</dbReference>
<dbReference type="Gene3D" id="3.40.640.10">
    <property type="entry name" value="Type I PLP-dependent aspartate aminotransferase-like (Major domain)"/>
    <property type="match status" value="1"/>
</dbReference>
<dbReference type="InterPro" id="IPR020578">
    <property type="entry name" value="Aminotrans_V_PyrdxlP_BS"/>
</dbReference>
<dbReference type="InterPro" id="IPR010970">
    <property type="entry name" value="Cys_dSase_SufS"/>
</dbReference>
<evidence type="ECO:0000313" key="11">
    <source>
        <dbReference type="Proteomes" id="UP000228740"/>
    </source>
</evidence>
<dbReference type="RefSeq" id="WP_100377405.1">
    <property type="nucleotide sequence ID" value="NZ_PGFD01000002.1"/>
</dbReference>
<name>A0A2M9C1T7_9FLAO</name>
<dbReference type="PROSITE" id="PS00595">
    <property type="entry name" value="AA_TRANSFER_CLASS_5"/>
    <property type="match status" value="1"/>
</dbReference>
<protein>
    <recommendedName>
        <fullName evidence="8">Cysteine desulfurase</fullName>
        <ecNumber evidence="8">2.8.1.7</ecNumber>
    </recommendedName>
</protein>
<comment type="catalytic activity">
    <reaction evidence="6 8">
        <text>(sulfur carrier)-H + L-cysteine = (sulfur carrier)-SH + L-alanine</text>
        <dbReference type="Rhea" id="RHEA:43892"/>
        <dbReference type="Rhea" id="RHEA-COMP:14737"/>
        <dbReference type="Rhea" id="RHEA-COMP:14739"/>
        <dbReference type="ChEBI" id="CHEBI:29917"/>
        <dbReference type="ChEBI" id="CHEBI:35235"/>
        <dbReference type="ChEBI" id="CHEBI:57972"/>
        <dbReference type="ChEBI" id="CHEBI:64428"/>
        <dbReference type="EC" id="2.8.1.7"/>
    </reaction>
</comment>
<accession>A0A2M9C1T7</accession>
<dbReference type="OrthoDB" id="9804366at2"/>
<evidence type="ECO:0000256" key="1">
    <source>
        <dbReference type="ARBA" id="ARBA00001933"/>
    </source>
</evidence>
<keyword evidence="4 8" id="KW-0808">Transferase</keyword>
<dbReference type="InterPro" id="IPR015421">
    <property type="entry name" value="PyrdxlP-dep_Trfase_major"/>
</dbReference>
<evidence type="ECO:0000313" key="10">
    <source>
        <dbReference type="EMBL" id="PJJ64389.1"/>
    </source>
</evidence>
<reference evidence="10 11" key="1">
    <citation type="submission" date="2017-11" db="EMBL/GenBank/DDBJ databases">
        <title>Genomic Encyclopedia of Archaeal and Bacterial Type Strains, Phase II (KMG-II): From Individual Species to Whole Genera.</title>
        <authorList>
            <person name="Goeker M."/>
        </authorList>
    </citation>
    <scope>NUCLEOTIDE SEQUENCE [LARGE SCALE GENOMIC DNA]</scope>
    <source>
        <strain evidence="10 11">DSM 27617</strain>
    </source>
</reference>
<dbReference type="PANTHER" id="PTHR43586">
    <property type="entry name" value="CYSTEINE DESULFURASE"/>
    <property type="match status" value="1"/>
</dbReference>
<dbReference type="Pfam" id="PF00266">
    <property type="entry name" value="Aminotran_5"/>
    <property type="match status" value="1"/>
</dbReference>
<organism evidence="10 11">
    <name type="scientific">Chryseobacterium geocarposphaerae</name>
    <dbReference type="NCBI Taxonomy" id="1416776"/>
    <lineage>
        <taxon>Bacteria</taxon>
        <taxon>Pseudomonadati</taxon>
        <taxon>Bacteroidota</taxon>
        <taxon>Flavobacteriia</taxon>
        <taxon>Flavobacteriales</taxon>
        <taxon>Weeksellaceae</taxon>
        <taxon>Chryseobacterium group</taxon>
        <taxon>Chryseobacterium</taxon>
    </lineage>
</organism>
<dbReference type="EC" id="2.8.1.7" evidence="8"/>
<sequence length="406" mass="45135">MFDIQEIRSQFSILDQKVNGKPLVYLDNAATSQKPNSVLEVWNTYYTEINANVHRGIHTLSQLATEEMELSRRKIQKFINAKHDFEVIFTKGTTEGLNLVSYILTQKLKKDDEIIISYLEHHSNIVPWQMLCERTGAKLRVIPIDENGILQLDKLDEFLSEKTKVISVNQVSNALGIVNPIEEIIAKTRANSNAYIVIDGAQSAPHFTIDVQKLDCDFFVFSGHKMYAPMGTGILYGKQEVLEDLPPFHGGGEMIATCSFDGTTYAGLPFKFEAGTPNVGGNIALGVAVDFIQKVGQENIQNHENALLEYAQRQLLEIEGVKIYGEKAHRTGVVSFNLEGVGISSDVGMILDKMGIAVRTGHHCTQPIMSFFNIAGTVRASFAVYNTFNEIDSLVEGVKKAQRMLS</sequence>
<dbReference type="GO" id="GO:0006534">
    <property type="term" value="P:cysteine metabolic process"/>
    <property type="evidence" value="ECO:0007669"/>
    <property type="project" value="UniProtKB-UniRule"/>
</dbReference>
<dbReference type="AlphaFoldDB" id="A0A2M9C1T7"/>
<feature type="domain" description="Aminotransferase class V" evidence="9">
    <location>
        <begin position="24"/>
        <end position="394"/>
    </location>
</feature>
<dbReference type="InterPro" id="IPR016454">
    <property type="entry name" value="Cysteine_dSase"/>
</dbReference>
<dbReference type="Gene3D" id="3.90.1150.10">
    <property type="entry name" value="Aspartate Aminotransferase, domain 1"/>
    <property type="match status" value="1"/>
</dbReference>
<evidence type="ECO:0000256" key="5">
    <source>
        <dbReference type="ARBA" id="ARBA00022898"/>
    </source>
</evidence>
<comment type="function">
    <text evidence="2 8">Catalyzes the removal of elemental sulfur and selenium atoms from L-cysteine, L-cystine, L-selenocysteine, and L-selenocystine to produce L-alanine.</text>
</comment>
<dbReference type="EMBL" id="PGFD01000002">
    <property type="protein sequence ID" value="PJJ64389.1"/>
    <property type="molecule type" value="Genomic_DNA"/>
</dbReference>
<evidence type="ECO:0000256" key="3">
    <source>
        <dbReference type="ARBA" id="ARBA00010447"/>
    </source>
</evidence>